<dbReference type="AlphaFoldDB" id="A0A8K0GA56"/>
<sequence>MSVSESENDSSSWSTDGVLLLPSSLTHSYEDVSENTSANQDAYILKHRNVPMSDGTFFERVNDDN</sequence>
<organism evidence="1 2">
    <name type="scientific">Ignelater luminosus</name>
    <name type="common">Cucubano</name>
    <name type="synonym">Pyrophorus luminosus</name>
    <dbReference type="NCBI Taxonomy" id="2038154"/>
    <lineage>
        <taxon>Eukaryota</taxon>
        <taxon>Metazoa</taxon>
        <taxon>Ecdysozoa</taxon>
        <taxon>Arthropoda</taxon>
        <taxon>Hexapoda</taxon>
        <taxon>Insecta</taxon>
        <taxon>Pterygota</taxon>
        <taxon>Neoptera</taxon>
        <taxon>Endopterygota</taxon>
        <taxon>Coleoptera</taxon>
        <taxon>Polyphaga</taxon>
        <taxon>Elateriformia</taxon>
        <taxon>Elateroidea</taxon>
        <taxon>Elateridae</taxon>
        <taxon>Agrypninae</taxon>
        <taxon>Pyrophorini</taxon>
        <taxon>Ignelater</taxon>
    </lineage>
</organism>
<dbReference type="EMBL" id="VTPC01007055">
    <property type="protein sequence ID" value="KAF2894372.1"/>
    <property type="molecule type" value="Genomic_DNA"/>
</dbReference>
<gene>
    <name evidence="1" type="ORF">ILUMI_11801</name>
</gene>
<evidence type="ECO:0000313" key="2">
    <source>
        <dbReference type="Proteomes" id="UP000801492"/>
    </source>
</evidence>
<dbReference type="Proteomes" id="UP000801492">
    <property type="component" value="Unassembled WGS sequence"/>
</dbReference>
<proteinExistence type="predicted"/>
<protein>
    <submittedName>
        <fullName evidence="1">Uncharacterized protein</fullName>
    </submittedName>
</protein>
<keyword evidence="2" id="KW-1185">Reference proteome</keyword>
<accession>A0A8K0GA56</accession>
<evidence type="ECO:0000313" key="1">
    <source>
        <dbReference type="EMBL" id="KAF2894372.1"/>
    </source>
</evidence>
<feature type="non-terminal residue" evidence="1">
    <location>
        <position position="65"/>
    </location>
</feature>
<comment type="caution">
    <text evidence="1">The sequence shown here is derived from an EMBL/GenBank/DDBJ whole genome shotgun (WGS) entry which is preliminary data.</text>
</comment>
<name>A0A8K0GA56_IGNLU</name>
<reference evidence="1" key="1">
    <citation type="submission" date="2019-08" db="EMBL/GenBank/DDBJ databases">
        <title>The genome of the North American firefly Photinus pyralis.</title>
        <authorList>
            <consortium name="Photinus pyralis genome working group"/>
            <person name="Fallon T.R."/>
            <person name="Sander Lower S.E."/>
            <person name="Weng J.-K."/>
        </authorList>
    </citation>
    <scope>NUCLEOTIDE SEQUENCE</scope>
    <source>
        <strain evidence="1">TRF0915ILg1</strain>
        <tissue evidence="1">Whole body</tissue>
    </source>
</reference>